<gene>
    <name evidence="5" type="ORF">F7D74_09900</name>
</gene>
<keyword evidence="2" id="KW-0472">Membrane</keyword>
<evidence type="ECO:0000313" key="6">
    <source>
        <dbReference type="Proteomes" id="UP000421408"/>
    </source>
</evidence>
<dbReference type="GO" id="GO:0009279">
    <property type="term" value="C:cell outer membrane"/>
    <property type="evidence" value="ECO:0007669"/>
    <property type="project" value="UniProtKB-SubCell"/>
</dbReference>
<dbReference type="EMBL" id="VZCC01000067">
    <property type="protein sequence ID" value="MQN84280.1"/>
    <property type="molecule type" value="Genomic_DNA"/>
</dbReference>
<keyword evidence="5" id="KW-0675">Receptor</keyword>
<dbReference type="Gene3D" id="2.40.170.20">
    <property type="entry name" value="TonB-dependent receptor, beta-barrel domain"/>
    <property type="match status" value="1"/>
</dbReference>
<dbReference type="InterPro" id="IPR036942">
    <property type="entry name" value="Beta-barrel_TonB_sf"/>
</dbReference>
<comment type="caution">
    <text evidence="5">The sequence shown here is derived from an EMBL/GenBank/DDBJ whole genome shotgun (WGS) entry which is preliminary data.</text>
</comment>
<evidence type="ECO:0000256" key="1">
    <source>
        <dbReference type="ARBA" id="ARBA00004442"/>
    </source>
</evidence>
<feature type="signal peptide" evidence="4">
    <location>
        <begin position="1"/>
        <end position="20"/>
    </location>
</feature>
<protein>
    <submittedName>
        <fullName evidence="5">TonB-dependent receptor</fullName>
    </submittedName>
</protein>
<name>A0AA90UZZ4_9BACT</name>
<feature type="chain" id="PRO_5041725642" evidence="4">
    <location>
        <begin position="21"/>
        <end position="751"/>
    </location>
</feature>
<proteinExistence type="predicted"/>
<evidence type="ECO:0000256" key="2">
    <source>
        <dbReference type="ARBA" id="ARBA00023136"/>
    </source>
</evidence>
<keyword evidence="3" id="KW-0998">Cell outer membrane</keyword>
<accession>A0AA90UZZ4</accession>
<evidence type="ECO:0000256" key="4">
    <source>
        <dbReference type="SAM" id="SignalP"/>
    </source>
</evidence>
<sequence>MRRELLLLSCCVVIPSICSAQEKSDTTMVEKKAERNVMLNASDANAPRYIQIGLPSEDVNVYENGLPVVYSSYIHPLSAHWRSDGSLAEVGLMNPQESAIATGNIAYSVNSFSDLGSNTFKGILNYKGNHYGMHQFDLNVSGPLAKGWTYALNMYQNFDPGTFDLKFTNYNDRTQIYKGALTKHWGNRGQLSFLYKFSNSQRMGTVTCFAPFIYHTDGNVTELDGFKLGTSSYVPASQNFMYRDMKTGEVKNTTINDWNKNKSHEFAVLFKWDLGNAWNLDTKAKYTWVDANYADFGGSSIMNVKDGKVEGNTNTYYDKNGKLYTGMMDGRRIWFHTAKAKSFLLTSEVMRNYGQHNLKIGLNEWNFDLNYWSASTQWDASVKEYPEFLSHSTVSDPTARITYYGFNEISTDYANGNENKLAGYFTDEWRPIESLRFFYGARLEWCRMSVDQLPYARFADMYVGATNADGVTITPQHRTKNKLNYAFTVSATWSFYKGMGLTADFTQMERSPRMTDYANMGPQDLRLRIPLLRGGIYYRNKWIDVTSMITWIQKTNNTDQQDITKPGTSISKTTSLNYSIQTVGWTTNVELDPFKGAHLHALFTYQKPTYKDYSVTVKFDDGETADLNATGNIVKEIPQILIELDPSYTFYKDKMTVWGSFRYFGKTYANLSNALWFNGHWETFAGVKWNATNKLSFNLGVVNFLNQKGASGTISGSELIGPEEAKRFNGYVMSGRYLRPFTVEFGASVKL</sequence>
<comment type="subcellular location">
    <subcellularLocation>
        <location evidence="1">Cell outer membrane</location>
    </subcellularLocation>
</comment>
<organism evidence="5 6">
    <name type="scientific">Segatella copri</name>
    <dbReference type="NCBI Taxonomy" id="165179"/>
    <lineage>
        <taxon>Bacteria</taxon>
        <taxon>Pseudomonadati</taxon>
        <taxon>Bacteroidota</taxon>
        <taxon>Bacteroidia</taxon>
        <taxon>Bacteroidales</taxon>
        <taxon>Prevotellaceae</taxon>
        <taxon>Segatella</taxon>
    </lineage>
</organism>
<reference evidence="6" key="1">
    <citation type="submission" date="2019-09" db="EMBL/GenBank/DDBJ databases">
        <title>Distinct polysaccharide growth profiles of human intestinal Prevotella copri isolates.</title>
        <authorList>
            <person name="Fehlner-Peach H."/>
            <person name="Magnabosco C."/>
            <person name="Raghavan V."/>
            <person name="Scher J.U."/>
            <person name="Tett A."/>
            <person name="Cox L.M."/>
            <person name="Gottsegen C."/>
            <person name="Watters A."/>
            <person name="Wiltshire- Gordon J.D."/>
            <person name="Segata N."/>
            <person name="Bonneau R."/>
            <person name="Littman D.R."/>
        </authorList>
    </citation>
    <scope>NUCLEOTIDE SEQUENCE [LARGE SCALE GENOMIC DNA]</scope>
    <source>
        <strain evidence="6">iAA108</strain>
    </source>
</reference>
<dbReference type="AlphaFoldDB" id="A0AA90UZZ4"/>
<evidence type="ECO:0000313" key="5">
    <source>
        <dbReference type="EMBL" id="MQN84280.1"/>
    </source>
</evidence>
<keyword evidence="4" id="KW-0732">Signal</keyword>
<evidence type="ECO:0000256" key="3">
    <source>
        <dbReference type="ARBA" id="ARBA00023237"/>
    </source>
</evidence>
<dbReference type="Proteomes" id="UP000421408">
    <property type="component" value="Unassembled WGS sequence"/>
</dbReference>
<dbReference type="SUPFAM" id="SSF56935">
    <property type="entry name" value="Porins"/>
    <property type="match status" value="1"/>
</dbReference>